<accession>A0A0A8ZVH7</accession>
<reference evidence="1" key="1">
    <citation type="submission" date="2014-09" db="EMBL/GenBank/DDBJ databases">
        <authorList>
            <person name="Magalhaes I.L.F."/>
            <person name="Oliveira U."/>
            <person name="Santos F.R."/>
            <person name="Vidigal T.H.D.A."/>
            <person name="Brescovit A.D."/>
            <person name="Santos A.J."/>
        </authorList>
    </citation>
    <scope>NUCLEOTIDE SEQUENCE</scope>
    <source>
        <tissue evidence="1">Shoot tissue taken approximately 20 cm above the soil surface</tissue>
    </source>
</reference>
<evidence type="ECO:0000313" key="1">
    <source>
        <dbReference type="EMBL" id="JAD38812.1"/>
    </source>
</evidence>
<dbReference type="EMBL" id="GBRH01259083">
    <property type="protein sequence ID" value="JAD38812.1"/>
    <property type="molecule type" value="Transcribed_RNA"/>
</dbReference>
<sequence length="57" mass="6660">MPTHIQYIFNSLVVYRFIYLDMLKKCHTSTSAASKSVLLVQFGKHFRQSIRKGLSIR</sequence>
<reference evidence="1" key="2">
    <citation type="journal article" date="2015" name="Data Brief">
        <title>Shoot transcriptome of the giant reed, Arundo donax.</title>
        <authorList>
            <person name="Barrero R.A."/>
            <person name="Guerrero F.D."/>
            <person name="Moolhuijzen P."/>
            <person name="Goolsby J.A."/>
            <person name="Tidwell J."/>
            <person name="Bellgard S.E."/>
            <person name="Bellgard M.I."/>
        </authorList>
    </citation>
    <scope>NUCLEOTIDE SEQUENCE</scope>
    <source>
        <tissue evidence="1">Shoot tissue taken approximately 20 cm above the soil surface</tissue>
    </source>
</reference>
<protein>
    <submittedName>
        <fullName evidence="1">Uncharacterized protein</fullName>
    </submittedName>
</protein>
<dbReference type="AlphaFoldDB" id="A0A0A8ZVH7"/>
<organism evidence="1">
    <name type="scientific">Arundo donax</name>
    <name type="common">Giant reed</name>
    <name type="synonym">Donax arundinaceus</name>
    <dbReference type="NCBI Taxonomy" id="35708"/>
    <lineage>
        <taxon>Eukaryota</taxon>
        <taxon>Viridiplantae</taxon>
        <taxon>Streptophyta</taxon>
        <taxon>Embryophyta</taxon>
        <taxon>Tracheophyta</taxon>
        <taxon>Spermatophyta</taxon>
        <taxon>Magnoliopsida</taxon>
        <taxon>Liliopsida</taxon>
        <taxon>Poales</taxon>
        <taxon>Poaceae</taxon>
        <taxon>PACMAD clade</taxon>
        <taxon>Arundinoideae</taxon>
        <taxon>Arundineae</taxon>
        <taxon>Arundo</taxon>
    </lineage>
</organism>
<proteinExistence type="predicted"/>
<name>A0A0A8ZVH7_ARUDO</name>